<proteinExistence type="predicted"/>
<comment type="caution">
    <text evidence="2">The sequence shown here is derived from an EMBL/GenBank/DDBJ whole genome shotgun (WGS) entry which is preliminary data.</text>
</comment>
<dbReference type="OrthoDB" id="439119at2759"/>
<dbReference type="Proteomes" id="UP000604046">
    <property type="component" value="Unassembled WGS sequence"/>
</dbReference>
<dbReference type="AlphaFoldDB" id="A0A812RHX6"/>
<feature type="compositionally biased region" description="Low complexity" evidence="1">
    <location>
        <begin position="367"/>
        <end position="378"/>
    </location>
</feature>
<feature type="region of interest" description="Disordered" evidence="1">
    <location>
        <begin position="236"/>
        <end position="271"/>
    </location>
</feature>
<evidence type="ECO:0000313" key="2">
    <source>
        <dbReference type="EMBL" id="CAE7438185.1"/>
    </source>
</evidence>
<name>A0A812RHX6_9DINO</name>
<reference evidence="2" key="1">
    <citation type="submission" date="2021-02" db="EMBL/GenBank/DDBJ databases">
        <authorList>
            <person name="Dougan E. K."/>
            <person name="Rhodes N."/>
            <person name="Thang M."/>
            <person name="Chan C."/>
        </authorList>
    </citation>
    <scope>NUCLEOTIDE SEQUENCE</scope>
</reference>
<dbReference type="EMBL" id="CAJNDS010002335">
    <property type="protein sequence ID" value="CAE7438185.1"/>
    <property type="molecule type" value="Genomic_DNA"/>
</dbReference>
<evidence type="ECO:0000256" key="1">
    <source>
        <dbReference type="SAM" id="MobiDB-lite"/>
    </source>
</evidence>
<feature type="region of interest" description="Disordered" evidence="1">
    <location>
        <begin position="429"/>
        <end position="469"/>
    </location>
</feature>
<feature type="region of interest" description="Disordered" evidence="1">
    <location>
        <begin position="354"/>
        <end position="380"/>
    </location>
</feature>
<gene>
    <name evidence="2" type="ORF">SNAT2548_LOCUS23818</name>
</gene>
<feature type="compositionally biased region" description="Basic and acidic residues" evidence="1">
    <location>
        <begin position="238"/>
        <end position="248"/>
    </location>
</feature>
<sequence length="563" mass="61733">MALARLGPRASFQTASSLASENEYQVDFISLGLERPTSPSSGTALSTHADTQVCNVLLLDEEDVRVRVNLRDPEMKPMLVTRSTETQTECLASAATKTEATQTEELRGWSLQEEEEAIPPPLPEDSTYQEAVEEVAGCAAASEEDEVGFMKEEGTRETAFEGCEGGSGEGDGVVDTAEEVAPEQGPSEDAVVQTSLATHMEEAMLVHDATAQEALATHVEDTAQATEGVVQEALATHAEGRPDVERRPSSQLTLSDAPHTHSEEPAEDMAEAVEAHNQEIPPQAETEDEHMEAWRLRVQLMMLQEAATSCIPAKMTPRELVRTLGMAMSDRSPFTQASPKDFTYVDSSRDSLMAEGLMTPPSPPAPSSARSPSESSARPLRRSVLFEERTDVPKRVHPVPPLDFSRVHMGDVDMDLDYDEGADSTWMTHGRSISPTASSHLSKSTSDGKLLSRPSLFTDAAPRRQSSPEEKYRKFVGKIRAKHLLPPRQSPFAKPQVLAPIPYKSADTFTMRMAKKGAPKRLPTPFMEQLHSHFHHHFHFRNNLPPISHSVDFESGACYADSQ</sequence>
<accession>A0A812RHX6</accession>
<evidence type="ECO:0000313" key="3">
    <source>
        <dbReference type="Proteomes" id="UP000604046"/>
    </source>
</evidence>
<keyword evidence="3" id="KW-1185">Reference proteome</keyword>
<organism evidence="2 3">
    <name type="scientific">Symbiodinium natans</name>
    <dbReference type="NCBI Taxonomy" id="878477"/>
    <lineage>
        <taxon>Eukaryota</taxon>
        <taxon>Sar</taxon>
        <taxon>Alveolata</taxon>
        <taxon>Dinophyceae</taxon>
        <taxon>Suessiales</taxon>
        <taxon>Symbiodiniaceae</taxon>
        <taxon>Symbiodinium</taxon>
    </lineage>
</organism>
<protein>
    <submittedName>
        <fullName evidence="2">Uncharacterized protein</fullName>
    </submittedName>
</protein>
<feature type="compositionally biased region" description="Polar residues" evidence="1">
    <location>
        <begin position="429"/>
        <end position="447"/>
    </location>
</feature>